<feature type="region of interest" description="Disordered" evidence="1">
    <location>
        <begin position="485"/>
        <end position="514"/>
    </location>
</feature>
<protein>
    <submittedName>
        <fullName evidence="2">Uncharacterized protein</fullName>
    </submittedName>
</protein>
<feature type="compositionally biased region" description="Polar residues" evidence="1">
    <location>
        <begin position="1176"/>
        <end position="1185"/>
    </location>
</feature>
<feature type="region of interest" description="Disordered" evidence="1">
    <location>
        <begin position="1114"/>
        <end position="1185"/>
    </location>
</feature>
<proteinExistence type="predicted"/>
<feature type="compositionally biased region" description="Basic and acidic residues" evidence="1">
    <location>
        <begin position="736"/>
        <end position="760"/>
    </location>
</feature>
<feature type="compositionally biased region" description="Polar residues" evidence="1">
    <location>
        <begin position="805"/>
        <end position="829"/>
    </location>
</feature>
<dbReference type="EMBL" id="BQXS01009749">
    <property type="protein sequence ID" value="GKT31836.1"/>
    <property type="molecule type" value="Genomic_DNA"/>
</dbReference>
<feature type="compositionally biased region" description="Polar residues" evidence="1">
    <location>
        <begin position="171"/>
        <end position="184"/>
    </location>
</feature>
<gene>
    <name evidence="2" type="ORF">ADUPG1_006175</name>
</gene>
<feature type="region of interest" description="Disordered" evidence="1">
    <location>
        <begin position="253"/>
        <end position="312"/>
    </location>
</feature>
<evidence type="ECO:0000313" key="3">
    <source>
        <dbReference type="Proteomes" id="UP001057375"/>
    </source>
</evidence>
<sequence length="1244" mass="136276">MFLFLFYKIAHHPSLLPLPSFSLHSFTKSTFTGLLGSSIMALLCSSPLFFVWWVIQAISISSIETEIFTTKADNSAIDSDKTSNFMGSSKVISSKAPFVSPPNTVLYHNHQNMSLSSTKTPQSMQDIDKTRSSMPFKISLSPSFNASSPDVIPSSSSSSSSTSSSSSSSTQLEQCDQGSKVIKQQASNEEQAILSASLSPCKFQVSSQSSQKSINIPDITAHQHDQSMSQLSATAGVEQEDVTGICEVSSSVDLDQEESDEHSSSPSSSSSSSIFEQIDISTPIQAKVTDDVQYMESRERTEGREEREEREESLQRTMDVLDGVTESIHDLSVHGDGATKLHDTLTTNLSLMREGRRMVATVGELEDDLKRKLLYKSQTESQALDKKHDKQDGMMLGLESSVSQDVDINRTSGLSEEKEGSRQAQSKEEDKDSKSKPSKPVHPHPRCLYLKSTPSSLQNSISSTLCVLMLRDRTNSDTASICLWPEPHSSSSSSSSSQGSINSTKEIPPQSVSPNTISELSVRRLVGEWVCEQCMGTYGYLIGNKLSQNTQKVTLSSTESKGIMNPSLSGSKSGSTISYSHELQKKKRTTNPWLPSPLKEKKKRINPHDIQLFTPSSSFHYRKMNRQLSTGSVISDGYNRSNPRSSSSSSSSLKIPTSPGMSPALTLSHLSTKADKDKSLKTTDSHGSPSHESPSTSVAASSQPQLSPISRPFHHTLEEEEDLIMGTSLSHSNLKIDRLSHSRTQPKLDKGRAMHGEGAESYRGSLKTLREREESYHQHDQHLQYHDSSESFVLPVSPSMPSIMRSGSTSRRAPVQGRSTMKRSQTSTALGFIGRDFRTPKVHSTLVPTSSLLNSIPIVSSSSSSSSSSLSSSSSSSSSSSLSTAIKSSSYATSHSLQVPPILRSIEASITDKKAFSTISRLLTSLTSSLTSHLQLFLAHSPSHSFCVCMWTKRGLKLDGEALMSFLREGIVCGEKVYKKQRSSITKGIHEKQILQQSTLTSSYSTPQLLRKQPSHKNPLAMSRHDVYASAVGLNPSPSLSVGDSHISSSPLVVHNSIVYPPLALLQRQLELIGKRWVCLQRGIDAIKSELWLKTASGICIWRDAIAFQFHQKSHQKVNKGQEPRQKYTRQTDIKRSLSSTSSVVTQHKSSRPPRETHHSMPRPLDSGVQQGPGDGTSSIGTPRNVSGRVILASDLFNASTVSRKAEKKAREDEMRRRAIGNKRIRDSVLSMHELTVKALGKDK</sequence>
<feature type="compositionally biased region" description="Basic and acidic residues" evidence="1">
    <location>
        <begin position="1120"/>
        <end position="1136"/>
    </location>
</feature>
<keyword evidence="3" id="KW-1185">Reference proteome</keyword>
<feature type="region of interest" description="Disordered" evidence="1">
    <location>
        <begin position="860"/>
        <end position="880"/>
    </location>
</feature>
<evidence type="ECO:0000313" key="2">
    <source>
        <dbReference type="EMBL" id="GKT31836.1"/>
    </source>
</evidence>
<feature type="compositionally biased region" description="Polar residues" evidence="1">
    <location>
        <begin position="631"/>
        <end position="644"/>
    </location>
</feature>
<accession>A0ABQ5KIU4</accession>
<dbReference type="Proteomes" id="UP001057375">
    <property type="component" value="Unassembled WGS sequence"/>
</dbReference>
<feature type="compositionally biased region" description="Polar residues" evidence="1">
    <location>
        <begin position="685"/>
        <end position="708"/>
    </location>
</feature>
<feature type="compositionally biased region" description="Polar residues" evidence="1">
    <location>
        <begin position="1137"/>
        <end position="1148"/>
    </location>
</feature>
<feature type="region of interest" description="Disordered" evidence="1">
    <location>
        <begin position="631"/>
        <end position="710"/>
    </location>
</feature>
<comment type="caution">
    <text evidence="2">The sequence shown here is derived from an EMBL/GenBank/DDBJ whole genome shotgun (WGS) entry which is preliminary data.</text>
</comment>
<feature type="compositionally biased region" description="Basic and acidic residues" evidence="1">
    <location>
        <begin position="296"/>
        <end position="312"/>
    </location>
</feature>
<feature type="compositionally biased region" description="Low complexity" evidence="1">
    <location>
        <begin position="264"/>
        <end position="273"/>
    </location>
</feature>
<feature type="compositionally biased region" description="Basic residues" evidence="1">
    <location>
        <begin position="436"/>
        <end position="445"/>
    </location>
</feature>
<feature type="region of interest" description="Disordered" evidence="1">
    <location>
        <begin position="556"/>
        <end position="611"/>
    </location>
</feature>
<feature type="compositionally biased region" description="Low complexity" evidence="1">
    <location>
        <begin position="154"/>
        <end position="170"/>
    </location>
</feature>
<feature type="region of interest" description="Disordered" evidence="1">
    <location>
        <begin position="412"/>
        <end position="452"/>
    </location>
</feature>
<feature type="region of interest" description="Disordered" evidence="1">
    <location>
        <begin position="736"/>
        <end position="761"/>
    </location>
</feature>
<reference evidence="2" key="1">
    <citation type="submission" date="2022-03" db="EMBL/GenBank/DDBJ databases">
        <title>Draft genome sequence of Aduncisulcus paluster, a free-living microaerophilic Fornicata.</title>
        <authorList>
            <person name="Yuyama I."/>
            <person name="Kume K."/>
            <person name="Tamura T."/>
            <person name="Inagaki Y."/>
            <person name="Hashimoto T."/>
        </authorList>
    </citation>
    <scope>NUCLEOTIDE SEQUENCE</scope>
    <source>
        <strain evidence="2">NY0171</strain>
    </source>
</reference>
<name>A0ABQ5KIU4_9EUKA</name>
<feature type="compositionally biased region" description="Basic and acidic residues" evidence="1">
    <location>
        <begin position="415"/>
        <end position="435"/>
    </location>
</feature>
<feature type="region of interest" description="Disordered" evidence="1">
    <location>
        <begin position="145"/>
        <end position="184"/>
    </location>
</feature>
<feature type="compositionally biased region" description="Polar residues" evidence="1">
    <location>
        <begin position="498"/>
        <end position="514"/>
    </location>
</feature>
<evidence type="ECO:0000256" key="1">
    <source>
        <dbReference type="SAM" id="MobiDB-lite"/>
    </source>
</evidence>
<feature type="region of interest" description="Disordered" evidence="1">
    <location>
        <begin position="798"/>
        <end position="829"/>
    </location>
</feature>
<feature type="compositionally biased region" description="Low complexity" evidence="1">
    <location>
        <begin position="567"/>
        <end position="580"/>
    </location>
</feature>
<organism evidence="2 3">
    <name type="scientific">Aduncisulcus paluster</name>
    <dbReference type="NCBI Taxonomy" id="2918883"/>
    <lineage>
        <taxon>Eukaryota</taxon>
        <taxon>Metamonada</taxon>
        <taxon>Carpediemonas-like organisms</taxon>
        <taxon>Aduncisulcus</taxon>
    </lineage>
</organism>
<feature type="compositionally biased region" description="Basic and acidic residues" evidence="1">
    <location>
        <begin position="672"/>
        <end position="684"/>
    </location>
</feature>